<keyword evidence="2" id="KW-1185">Reference proteome</keyword>
<dbReference type="AlphaFoldDB" id="A0A484B1L0"/>
<reference evidence="1 2" key="1">
    <citation type="journal article" date="2019" name="J. Hered.">
        <title>An Improved Genome Assembly for Drosophila navojoa, the Basal Species in the mojavensis Cluster.</title>
        <authorList>
            <person name="Vanderlinde T."/>
            <person name="Dupim E.G."/>
            <person name="Nazario-Yepiz N.O."/>
            <person name="Carvalho A.B."/>
        </authorList>
    </citation>
    <scope>NUCLEOTIDE SEQUENCE [LARGE SCALE GENOMIC DNA]</scope>
    <source>
        <strain evidence="1">Navoj_Jal97</strain>
        <tissue evidence="1">Whole organism</tissue>
    </source>
</reference>
<proteinExistence type="predicted"/>
<comment type="caution">
    <text evidence="1">The sequence shown here is derived from an EMBL/GenBank/DDBJ whole genome shotgun (WGS) entry which is preliminary data.</text>
</comment>
<dbReference type="Proteomes" id="UP000295192">
    <property type="component" value="Unassembled WGS sequence"/>
</dbReference>
<sequence>MHIGLVDVRKEQRKPKLYCCQQQQQQQEKKQQQEQHQRFDDKIKQKLIHNNSRAIATHMTIINYSEVGGGRSRLNCA</sequence>
<evidence type="ECO:0000313" key="1">
    <source>
        <dbReference type="EMBL" id="TDG42603.1"/>
    </source>
</evidence>
<name>A0A484B1L0_DRONA</name>
<organism evidence="1 2">
    <name type="scientific">Drosophila navojoa</name>
    <name type="common">Fruit fly</name>
    <dbReference type="NCBI Taxonomy" id="7232"/>
    <lineage>
        <taxon>Eukaryota</taxon>
        <taxon>Metazoa</taxon>
        <taxon>Ecdysozoa</taxon>
        <taxon>Arthropoda</taxon>
        <taxon>Hexapoda</taxon>
        <taxon>Insecta</taxon>
        <taxon>Pterygota</taxon>
        <taxon>Neoptera</taxon>
        <taxon>Endopterygota</taxon>
        <taxon>Diptera</taxon>
        <taxon>Brachycera</taxon>
        <taxon>Muscomorpha</taxon>
        <taxon>Ephydroidea</taxon>
        <taxon>Drosophilidae</taxon>
        <taxon>Drosophila</taxon>
    </lineage>
</organism>
<protein>
    <submittedName>
        <fullName evidence="1">Uncharacterized protein</fullName>
    </submittedName>
</protein>
<dbReference type="EMBL" id="LSRL02000215">
    <property type="protein sequence ID" value="TDG42603.1"/>
    <property type="molecule type" value="Genomic_DNA"/>
</dbReference>
<gene>
    <name evidence="1" type="ORF">AWZ03_010977</name>
</gene>
<accession>A0A484B1L0</accession>
<evidence type="ECO:0000313" key="2">
    <source>
        <dbReference type="Proteomes" id="UP000295192"/>
    </source>
</evidence>